<reference evidence="1" key="1">
    <citation type="submission" date="2023-05" db="EMBL/GenBank/DDBJ databases">
        <authorList>
            <person name="Stuckert A."/>
        </authorList>
    </citation>
    <scope>NUCLEOTIDE SEQUENCE</scope>
</reference>
<keyword evidence="2" id="KW-1185">Reference proteome</keyword>
<name>A0ABN9D9F3_9NEOB</name>
<accession>A0ABN9D9F3</accession>
<protein>
    <submittedName>
        <fullName evidence="1">Uncharacterized protein</fullName>
    </submittedName>
</protein>
<gene>
    <name evidence="1" type="ORF">SPARVUS_LOCUS6878931</name>
</gene>
<sequence>SLCALPGSVRTPIAVWDLCVCGPDHVITDSPISDYMNSSKQDVTSDIVAYYV</sequence>
<feature type="non-terminal residue" evidence="1">
    <location>
        <position position="1"/>
    </location>
</feature>
<evidence type="ECO:0000313" key="1">
    <source>
        <dbReference type="EMBL" id="CAI9569189.1"/>
    </source>
</evidence>
<comment type="caution">
    <text evidence="1">The sequence shown here is derived from an EMBL/GenBank/DDBJ whole genome shotgun (WGS) entry which is preliminary data.</text>
</comment>
<proteinExistence type="predicted"/>
<dbReference type="Proteomes" id="UP001162483">
    <property type="component" value="Unassembled WGS sequence"/>
</dbReference>
<dbReference type="EMBL" id="CATNWA010014221">
    <property type="protein sequence ID" value="CAI9569189.1"/>
    <property type="molecule type" value="Genomic_DNA"/>
</dbReference>
<evidence type="ECO:0000313" key="2">
    <source>
        <dbReference type="Proteomes" id="UP001162483"/>
    </source>
</evidence>
<organism evidence="1 2">
    <name type="scientific">Staurois parvus</name>
    <dbReference type="NCBI Taxonomy" id="386267"/>
    <lineage>
        <taxon>Eukaryota</taxon>
        <taxon>Metazoa</taxon>
        <taxon>Chordata</taxon>
        <taxon>Craniata</taxon>
        <taxon>Vertebrata</taxon>
        <taxon>Euteleostomi</taxon>
        <taxon>Amphibia</taxon>
        <taxon>Batrachia</taxon>
        <taxon>Anura</taxon>
        <taxon>Neobatrachia</taxon>
        <taxon>Ranoidea</taxon>
        <taxon>Ranidae</taxon>
        <taxon>Staurois</taxon>
    </lineage>
</organism>